<dbReference type="NCBIfam" id="NF009381">
    <property type="entry name" value="PRK12740.1-5"/>
    <property type="match status" value="1"/>
</dbReference>
<dbReference type="FunFam" id="3.30.230.10:FF:000003">
    <property type="entry name" value="Elongation factor G"/>
    <property type="match status" value="1"/>
</dbReference>
<dbReference type="InterPro" id="IPR000795">
    <property type="entry name" value="T_Tr_GTP-bd_dom"/>
</dbReference>
<dbReference type="FunFam" id="2.40.30.10:FF:000151">
    <property type="entry name" value="Translation elongation factor EF-G"/>
    <property type="match status" value="1"/>
</dbReference>
<dbReference type="SUPFAM" id="SSF50447">
    <property type="entry name" value="Translation proteins"/>
    <property type="match status" value="1"/>
</dbReference>
<dbReference type="EMBL" id="AEYX01000039">
    <property type="protein sequence ID" value="EGG45752.1"/>
    <property type="molecule type" value="Genomic_DNA"/>
</dbReference>
<dbReference type="eggNOG" id="COG0480">
    <property type="taxonomic scope" value="Bacteria"/>
</dbReference>
<dbReference type="Pfam" id="PF14492">
    <property type="entry name" value="EFG_III"/>
    <property type="match status" value="1"/>
</dbReference>
<dbReference type="InterPro" id="IPR035649">
    <property type="entry name" value="EFG_V"/>
</dbReference>
<dbReference type="GO" id="GO:0003746">
    <property type="term" value="F:translation elongation factor activity"/>
    <property type="evidence" value="ECO:0007669"/>
    <property type="project" value="UniProtKB-KW"/>
</dbReference>
<dbReference type="Pfam" id="PF00009">
    <property type="entry name" value="GTP_EFTU"/>
    <property type="match status" value="1"/>
</dbReference>
<keyword evidence="2" id="KW-0342">GTP-binding</keyword>
<feature type="region of interest" description="Disordered" evidence="4">
    <location>
        <begin position="1"/>
        <end position="33"/>
    </location>
</feature>
<dbReference type="InterPro" id="IPR027417">
    <property type="entry name" value="P-loop_NTPase"/>
</dbReference>
<organism evidence="6 7">
    <name type="scientific">Streptomyces griseoaurantiacus M045</name>
    <dbReference type="NCBI Taxonomy" id="996637"/>
    <lineage>
        <taxon>Bacteria</taxon>
        <taxon>Bacillati</taxon>
        <taxon>Actinomycetota</taxon>
        <taxon>Actinomycetes</taxon>
        <taxon>Kitasatosporales</taxon>
        <taxon>Streptomycetaceae</taxon>
        <taxon>Streptomyces</taxon>
        <taxon>Streptomyces aurantiacus group</taxon>
    </lineage>
</organism>
<dbReference type="GO" id="GO:0005525">
    <property type="term" value="F:GTP binding"/>
    <property type="evidence" value="ECO:0007669"/>
    <property type="project" value="UniProtKB-KW"/>
</dbReference>
<dbReference type="InterPro" id="IPR004161">
    <property type="entry name" value="EFTu-like_2"/>
</dbReference>
<dbReference type="InterPro" id="IPR020568">
    <property type="entry name" value="Ribosomal_Su5_D2-typ_SF"/>
</dbReference>
<dbReference type="FunFam" id="3.30.70.240:FF:000001">
    <property type="entry name" value="Elongation factor G"/>
    <property type="match status" value="1"/>
</dbReference>
<dbReference type="InterPro" id="IPR047872">
    <property type="entry name" value="EFG_IV"/>
</dbReference>
<proteinExistence type="predicted"/>
<dbReference type="InterPro" id="IPR009022">
    <property type="entry name" value="EFG_III"/>
</dbReference>
<evidence type="ECO:0000256" key="1">
    <source>
        <dbReference type="ARBA" id="ARBA00022741"/>
    </source>
</evidence>
<dbReference type="CDD" id="cd16262">
    <property type="entry name" value="EFG_III"/>
    <property type="match status" value="1"/>
</dbReference>
<keyword evidence="7" id="KW-1185">Reference proteome</keyword>
<dbReference type="CDD" id="cd04170">
    <property type="entry name" value="EF-G_bact"/>
    <property type="match status" value="1"/>
</dbReference>
<dbReference type="PANTHER" id="PTHR43261:SF6">
    <property type="entry name" value="ELONGATION FACTOR G-LIKE PROTEIN"/>
    <property type="match status" value="1"/>
</dbReference>
<dbReference type="InterPro" id="IPR035647">
    <property type="entry name" value="EFG_III/V"/>
</dbReference>
<dbReference type="STRING" id="996637.SGM_3840"/>
<dbReference type="SUPFAM" id="SSF52540">
    <property type="entry name" value="P-loop containing nucleoside triphosphate hydrolases"/>
    <property type="match status" value="1"/>
</dbReference>
<dbReference type="CDD" id="cd01434">
    <property type="entry name" value="EFG_mtEFG1_IV"/>
    <property type="match status" value="1"/>
</dbReference>
<dbReference type="Pfam" id="PF03764">
    <property type="entry name" value="EFG_IV"/>
    <property type="match status" value="1"/>
</dbReference>
<dbReference type="SMART" id="SM00838">
    <property type="entry name" value="EFG_C"/>
    <property type="match status" value="1"/>
</dbReference>
<keyword evidence="6" id="KW-0251">Elongation factor</keyword>
<dbReference type="GO" id="GO:0032790">
    <property type="term" value="P:ribosome disassembly"/>
    <property type="evidence" value="ECO:0007669"/>
    <property type="project" value="TreeGrafter"/>
</dbReference>
<feature type="compositionally biased region" description="Polar residues" evidence="4">
    <location>
        <begin position="1"/>
        <end position="10"/>
    </location>
</feature>
<dbReference type="SUPFAM" id="SSF54211">
    <property type="entry name" value="Ribosomal protein S5 domain 2-like"/>
    <property type="match status" value="1"/>
</dbReference>
<dbReference type="InterPro" id="IPR000640">
    <property type="entry name" value="EFG_V-like"/>
</dbReference>
<accession>F3NL26</accession>
<dbReference type="PRINTS" id="PR00315">
    <property type="entry name" value="ELONGATNFCT"/>
</dbReference>
<comment type="caution">
    <text evidence="6">The sequence shown here is derived from an EMBL/GenBank/DDBJ whole genome shotgun (WGS) entry which is preliminary data.</text>
</comment>
<dbReference type="NCBIfam" id="NF009377">
    <property type="entry name" value="PRK12740.1-1"/>
    <property type="match status" value="1"/>
</dbReference>
<dbReference type="PROSITE" id="PS51722">
    <property type="entry name" value="G_TR_2"/>
    <property type="match status" value="1"/>
</dbReference>
<sequence length="750" mass="79679">MSAPTVTSPCTGGRTMGDKTHTHPGAAGRAPAVDRPTSVRNVVLVGHSGSGKTTLVEALALTAGAVNRAGRVEDGGTVSDYDDIEHRRQRSVQLSLVPVEWDGIKVNLLDTPGYADFVGELRAGLRAADAALFVVSAADGVDGSTRMVWEECAAVGMPRALVITHLEAARADFEETTRACAEAFGADDPDAVLPLYLPLRGPAGPDGHAPVTGLIGLLTQRLFDYASGEREEAEPGPEQLPLIEEARNRLIEGIIAESEDETLMDRYLGGESLDVKTLIGDLERAVARGSFFPVLAAAPAADGARQGLGTVELLELITGGFPTPPERVAPAVTTPDGRERALKTCDPEGPLVAEVVKTASDPYVGRVSLVRVFSGTLRPDETVHVCGHGLTDRGGEGRARHEVDERIGALSTPFGKQQRPVAHCVAGDLACVARLGRAETGDTLSAKDDPLLMKAWRMPDPLLPLAIRAHSKADEDKLSQGLARLVAEDPTMRLEQNPHTHQVVLWCLGEAHADVALERLRSRYGVQVDTEPHRVSLRETFAARATGRGRHVKQSGGHGQFAICEIEVEPLPAGSGIEFVDKVVGGAVPRQFIPSVEKGVRAQAARGVVAGYPLVDVRVTLVDGKAHSVDSSDAAFQTAGGLALREAAAGARIHLLEPVAEVSVLVGDDFVGAVMSDLSGRRGRVLGTEQTVGGRTVVRAEVPEIEIGRYAVDLRSLSHGTARFDRVYARHEPMPAQVAERLREEEKQAS</sequence>
<dbReference type="InterPro" id="IPR041095">
    <property type="entry name" value="EFG_II"/>
</dbReference>
<dbReference type="InterPro" id="IPR005517">
    <property type="entry name" value="Transl_elong_EFG/EF2_IV"/>
</dbReference>
<dbReference type="PANTHER" id="PTHR43261">
    <property type="entry name" value="TRANSLATION ELONGATION FACTOR G-RELATED"/>
    <property type="match status" value="1"/>
</dbReference>
<keyword evidence="1" id="KW-0547">Nucleotide-binding</keyword>
<evidence type="ECO:0000256" key="2">
    <source>
        <dbReference type="ARBA" id="ARBA00023134"/>
    </source>
</evidence>
<dbReference type="Proteomes" id="UP000003022">
    <property type="component" value="Unassembled WGS sequence"/>
</dbReference>
<dbReference type="InterPro" id="IPR005225">
    <property type="entry name" value="Small_GTP-bd"/>
</dbReference>
<dbReference type="InterPro" id="IPR014721">
    <property type="entry name" value="Ribsml_uS5_D2-typ_fold_subgr"/>
</dbReference>
<evidence type="ECO:0000313" key="7">
    <source>
        <dbReference type="Proteomes" id="UP000003022"/>
    </source>
</evidence>
<dbReference type="CDD" id="cd03713">
    <property type="entry name" value="EFG_mtEFG_C"/>
    <property type="match status" value="1"/>
</dbReference>
<dbReference type="Gene3D" id="2.40.30.10">
    <property type="entry name" value="Translation factors"/>
    <property type="match status" value="1"/>
</dbReference>
<dbReference type="Gene3D" id="3.40.50.300">
    <property type="entry name" value="P-loop containing nucleotide triphosphate hydrolases"/>
    <property type="match status" value="1"/>
</dbReference>
<dbReference type="NCBIfam" id="TIGR00231">
    <property type="entry name" value="small_GTP"/>
    <property type="match status" value="1"/>
</dbReference>
<evidence type="ECO:0000313" key="6">
    <source>
        <dbReference type="EMBL" id="EGG45752.1"/>
    </source>
</evidence>
<evidence type="ECO:0000256" key="4">
    <source>
        <dbReference type="SAM" id="MobiDB-lite"/>
    </source>
</evidence>
<name>F3NL26_9ACTN</name>
<dbReference type="InterPro" id="IPR009000">
    <property type="entry name" value="Transl_B-barrel_sf"/>
</dbReference>
<evidence type="ECO:0000259" key="5">
    <source>
        <dbReference type="PROSITE" id="PS51722"/>
    </source>
</evidence>
<keyword evidence="6" id="KW-0648">Protein biosynthesis</keyword>
<dbReference type="Pfam" id="PF03144">
    <property type="entry name" value="GTP_EFTU_D2"/>
    <property type="match status" value="1"/>
</dbReference>
<protein>
    <recommendedName>
        <fullName evidence="3">Elongation factor G-like protein</fullName>
    </recommendedName>
</protein>
<dbReference type="SMART" id="SM00889">
    <property type="entry name" value="EFG_IV"/>
    <property type="match status" value="1"/>
</dbReference>
<dbReference type="Pfam" id="PF00679">
    <property type="entry name" value="EFG_C"/>
    <property type="match status" value="1"/>
</dbReference>
<dbReference type="Gene3D" id="3.30.70.240">
    <property type="match status" value="1"/>
</dbReference>
<reference evidence="6 7" key="1">
    <citation type="journal article" date="2011" name="J. Bacteriol.">
        <title>Draft genome sequence of the marine bacterium Streptomyces griseoaurantiacus M045, which produces novel manumycin-type antibiotics with a pABA core component.</title>
        <authorList>
            <person name="Li F."/>
            <person name="Jiang P."/>
            <person name="Zheng H."/>
            <person name="Wang S."/>
            <person name="Zhao G."/>
            <person name="Qin S."/>
            <person name="Liu Z."/>
        </authorList>
    </citation>
    <scope>NUCLEOTIDE SEQUENCE [LARGE SCALE GENOMIC DNA]</scope>
    <source>
        <strain evidence="6 7">M045</strain>
    </source>
</reference>
<dbReference type="GO" id="GO:0003924">
    <property type="term" value="F:GTPase activity"/>
    <property type="evidence" value="ECO:0007669"/>
    <property type="project" value="InterPro"/>
</dbReference>
<dbReference type="AlphaFoldDB" id="F3NL26"/>
<dbReference type="SUPFAM" id="SSF54980">
    <property type="entry name" value="EF-G C-terminal domain-like"/>
    <property type="match status" value="2"/>
</dbReference>
<evidence type="ECO:0000256" key="3">
    <source>
        <dbReference type="ARBA" id="ARBA00073322"/>
    </source>
</evidence>
<dbReference type="Gene3D" id="3.30.230.10">
    <property type="match status" value="1"/>
</dbReference>
<dbReference type="Gene3D" id="3.30.70.870">
    <property type="entry name" value="Elongation Factor G (Translational Gtpase), domain 3"/>
    <property type="match status" value="1"/>
</dbReference>
<gene>
    <name evidence="6" type="ORF">SGM_3840</name>
</gene>
<feature type="domain" description="Tr-type G" evidence="5">
    <location>
        <begin position="37"/>
        <end position="264"/>
    </location>
</feature>